<accession>A0ABY8W6J7</accession>
<dbReference type="RefSeq" id="WP_285190838.1">
    <property type="nucleotide sequence ID" value="NZ_CP126981.1"/>
</dbReference>
<reference evidence="3 4" key="1">
    <citation type="journal article" date="2023" name="Microbiol. Resour. Announc.">
        <title>Complete Genome Sequence of Mycobacterium wuenschmanii, a novel Nontuberculous Mycobacterium Isolated from a captive population of Amazon Milk Frogs.</title>
        <authorList>
            <person name="Hicks J."/>
            <person name="Zeineldin M."/>
            <person name="Ward H."/>
            <person name="Wuenschmann A."/>
            <person name="Camp P."/>
            <person name="Farrell D."/>
            <person name="Lehman K."/>
            <person name="Thacker T."/>
            <person name="Cuthbert E."/>
        </authorList>
    </citation>
    <scope>NUCLEOTIDE SEQUENCE [LARGE SCALE GENOMIC DNA]</scope>
    <source>
        <strain evidence="3 4">Wuenschmanii</strain>
    </source>
</reference>
<dbReference type="Gene3D" id="1.10.287.850">
    <property type="entry name" value="HP0062-like domain"/>
    <property type="match status" value="1"/>
</dbReference>
<feature type="domain" description="PE" evidence="1">
    <location>
        <begin position="4"/>
        <end position="94"/>
    </location>
</feature>
<evidence type="ECO:0000259" key="2">
    <source>
        <dbReference type="Pfam" id="PF12484"/>
    </source>
</evidence>
<dbReference type="InterPro" id="IPR022171">
    <property type="entry name" value="PPE_C"/>
</dbReference>
<proteinExistence type="predicted"/>
<gene>
    <name evidence="3" type="ORF">PT015_12030</name>
</gene>
<evidence type="ECO:0000313" key="3">
    <source>
        <dbReference type="EMBL" id="WIM90082.1"/>
    </source>
</evidence>
<evidence type="ECO:0000313" key="4">
    <source>
        <dbReference type="Proteomes" id="UP001236585"/>
    </source>
</evidence>
<dbReference type="EMBL" id="CP126981">
    <property type="protein sequence ID" value="WIM90082.1"/>
    <property type="molecule type" value="Genomic_DNA"/>
</dbReference>
<dbReference type="Proteomes" id="UP001236585">
    <property type="component" value="Chromosome"/>
</dbReference>
<dbReference type="SUPFAM" id="SSF140459">
    <property type="entry name" value="PE/PPE dimer-like"/>
    <property type="match status" value="1"/>
</dbReference>
<dbReference type="InterPro" id="IPR038332">
    <property type="entry name" value="PPE_sf"/>
</dbReference>
<name>A0ABY8W6J7_9MYCO</name>
<sequence length="307" mass="29063">MAFVNTQPAAISAAATQLEAIFSSFAAESAGAAASTTDVLPAAADEVSILQAAAFSTYGTLYQSVSEQAQAIQQQFNQLLGQTSGSYQETESANQAGAAANALSNGAGNATSAAAQPADAFDDLVNGINSFNSFMLNDPLVGFLSSNIANLANINVGNYASAMSVFISLGGGGLLTALAGPATAGADIGGLGTALAGDVAPAAGIAGAGGIGSAPVLAGAGAGSSVGALSVPPGWAGGAGIPAAGGAPVTLASQTFGTGAPATAGGTNGIAGMPAVANGGRGGSSFGAPRYGVKPKVMPLVPKPTVT</sequence>
<keyword evidence="4" id="KW-1185">Reference proteome</keyword>
<organism evidence="3 4">
    <name type="scientific">Candidatus Mycobacterium wuenschmannii</name>
    <dbReference type="NCBI Taxonomy" id="3027808"/>
    <lineage>
        <taxon>Bacteria</taxon>
        <taxon>Bacillati</taxon>
        <taxon>Actinomycetota</taxon>
        <taxon>Actinomycetes</taxon>
        <taxon>Mycobacteriales</taxon>
        <taxon>Mycobacteriaceae</taxon>
        <taxon>Mycobacterium</taxon>
    </lineage>
</organism>
<evidence type="ECO:0000259" key="1">
    <source>
        <dbReference type="Pfam" id="PF00934"/>
    </source>
</evidence>
<dbReference type="Pfam" id="PF00934">
    <property type="entry name" value="PE"/>
    <property type="match status" value="1"/>
</dbReference>
<protein>
    <submittedName>
        <fullName evidence="3">PE domain-containing protein</fullName>
    </submittedName>
</protein>
<dbReference type="Pfam" id="PF12484">
    <property type="entry name" value="PPE-SVP"/>
    <property type="match status" value="1"/>
</dbReference>
<dbReference type="InterPro" id="IPR000084">
    <property type="entry name" value="PE-PGRS_N"/>
</dbReference>
<feature type="domain" description="PPE family C-terminal" evidence="2">
    <location>
        <begin position="218"/>
        <end position="299"/>
    </location>
</feature>